<dbReference type="PIRSF" id="PIRSF003107">
    <property type="entry name" value="PhoU"/>
    <property type="match status" value="1"/>
</dbReference>
<evidence type="ECO:0000313" key="9">
    <source>
        <dbReference type="EMBL" id="CQR53758.1"/>
    </source>
</evidence>
<dbReference type="Gene3D" id="1.20.58.220">
    <property type="entry name" value="Phosphate transport system protein phou homolog 2, domain 2"/>
    <property type="match status" value="1"/>
</dbReference>
<name>A0A0D6JWM2_9EURY</name>
<dbReference type="NCBIfam" id="TIGR02135">
    <property type="entry name" value="phoU_full"/>
    <property type="match status" value="1"/>
</dbReference>
<dbReference type="AlphaFoldDB" id="A0A0D6JWM2"/>
<dbReference type="GO" id="GO:0045936">
    <property type="term" value="P:negative regulation of phosphate metabolic process"/>
    <property type="evidence" value="ECO:0007669"/>
    <property type="project" value="InterPro"/>
</dbReference>
<protein>
    <recommendedName>
        <fullName evidence="7">Phosphate-specific transport system accessory protein PhoU</fullName>
    </recommendedName>
</protein>
<dbReference type="SUPFAM" id="SSF109755">
    <property type="entry name" value="PhoU-like"/>
    <property type="match status" value="1"/>
</dbReference>
<evidence type="ECO:0000256" key="7">
    <source>
        <dbReference type="PIRNR" id="PIRNR003107"/>
    </source>
</evidence>
<dbReference type="EMBL" id="CSTE01000006">
    <property type="protein sequence ID" value="CQR53758.1"/>
    <property type="molecule type" value="Genomic_DNA"/>
</dbReference>
<comment type="subcellular location">
    <subcellularLocation>
        <location evidence="1 7">Cytoplasm</location>
    </subcellularLocation>
</comment>
<evidence type="ECO:0000256" key="5">
    <source>
        <dbReference type="ARBA" id="ARBA00022490"/>
    </source>
</evidence>
<organism evidence="9 10">
    <name type="scientific">Haloferax massiliensis</name>
    <dbReference type="NCBI Taxonomy" id="1476858"/>
    <lineage>
        <taxon>Archaea</taxon>
        <taxon>Methanobacteriati</taxon>
        <taxon>Methanobacteriota</taxon>
        <taxon>Stenosarchaea group</taxon>
        <taxon>Halobacteria</taxon>
        <taxon>Halobacteriales</taxon>
        <taxon>Haloferacaceae</taxon>
        <taxon>Haloferax</taxon>
    </lineage>
</organism>
<keyword evidence="6 7" id="KW-0592">Phosphate transport</keyword>
<comment type="similarity">
    <text evidence="2 7">Belongs to the PhoU family.</text>
</comment>
<feature type="domain" description="PhoU" evidence="8">
    <location>
        <begin position="20"/>
        <end position="104"/>
    </location>
</feature>
<dbReference type="FunFam" id="1.20.58.220:FF:000004">
    <property type="entry name" value="Phosphate-specific transport system accessory protein PhoU"/>
    <property type="match status" value="1"/>
</dbReference>
<feature type="domain" description="PhoU" evidence="8">
    <location>
        <begin position="118"/>
        <end position="213"/>
    </location>
</feature>
<keyword evidence="4 7" id="KW-0813">Transport</keyword>
<proteinExistence type="inferred from homology"/>
<dbReference type="GO" id="GO:0006817">
    <property type="term" value="P:phosphate ion transport"/>
    <property type="evidence" value="ECO:0007669"/>
    <property type="project" value="UniProtKB-KW"/>
</dbReference>
<dbReference type="PANTHER" id="PTHR42930:SF3">
    <property type="entry name" value="PHOSPHATE-SPECIFIC TRANSPORT SYSTEM ACCESSORY PROTEIN PHOU"/>
    <property type="match status" value="1"/>
</dbReference>
<evidence type="ECO:0000259" key="8">
    <source>
        <dbReference type="Pfam" id="PF01895"/>
    </source>
</evidence>
<keyword evidence="10" id="KW-1185">Reference proteome</keyword>
<dbReference type="InterPro" id="IPR038078">
    <property type="entry name" value="PhoU-like_sf"/>
</dbReference>
<evidence type="ECO:0000256" key="4">
    <source>
        <dbReference type="ARBA" id="ARBA00022448"/>
    </source>
</evidence>
<dbReference type="Pfam" id="PF01895">
    <property type="entry name" value="PhoU"/>
    <property type="match status" value="2"/>
</dbReference>
<evidence type="ECO:0000256" key="2">
    <source>
        <dbReference type="ARBA" id="ARBA00008107"/>
    </source>
</evidence>
<dbReference type="OrthoDB" id="7738at2157"/>
<evidence type="ECO:0000256" key="3">
    <source>
        <dbReference type="ARBA" id="ARBA00011738"/>
    </source>
</evidence>
<comment type="subunit">
    <text evidence="3 7">Homodimer.</text>
</comment>
<dbReference type="RefSeq" id="WP_089781598.1">
    <property type="nucleotide sequence ID" value="NZ_CABLRR010000006.1"/>
</dbReference>
<dbReference type="InterPro" id="IPR026022">
    <property type="entry name" value="PhoU_dom"/>
</dbReference>
<keyword evidence="5 7" id="KW-0963">Cytoplasm</keyword>
<dbReference type="InterPro" id="IPR028366">
    <property type="entry name" value="PhoU"/>
</dbReference>
<sequence>MARNTYQSRLNQLEEDVLYLSELVSERVRYALDALEDKDERKAQEVIEGDHEINRIYLDLEQDCIDLLALQQPVAGDLRFIAASFKIITDLERIGDLATNLAQYAIDAENDVYAEVDIRRIGDAALDMVDQAMDAYETEDTDLCQSVAERDDDLDAMCDSASESIVRDLMNGDDFEGDGDLDPESALVDVRRLLLTVRDLERIGDHAVNVAARTLYMIDNDDSLLF</sequence>
<accession>A0A0D6JWM2</accession>
<evidence type="ECO:0000313" key="10">
    <source>
        <dbReference type="Proteomes" id="UP000198902"/>
    </source>
</evidence>
<comment type="function">
    <text evidence="7">Plays a role in the regulation of phosphate uptake.</text>
</comment>
<gene>
    <name evidence="9" type="primary">phoU</name>
    <name evidence="9" type="ORF">BN996_03781</name>
</gene>
<dbReference type="GO" id="GO:0030643">
    <property type="term" value="P:intracellular phosphate ion homeostasis"/>
    <property type="evidence" value="ECO:0007669"/>
    <property type="project" value="InterPro"/>
</dbReference>
<dbReference type="GO" id="GO:0005737">
    <property type="term" value="C:cytoplasm"/>
    <property type="evidence" value="ECO:0007669"/>
    <property type="project" value="UniProtKB-SubCell"/>
</dbReference>
<reference evidence="10" key="1">
    <citation type="submission" date="2015-03" db="EMBL/GenBank/DDBJ databases">
        <authorList>
            <person name="Urmite Genomes"/>
        </authorList>
    </citation>
    <scope>NUCLEOTIDE SEQUENCE [LARGE SCALE GENOMIC DNA]</scope>
    <source>
        <strain evidence="10">Arc-Hr</strain>
    </source>
</reference>
<dbReference type="Proteomes" id="UP000198902">
    <property type="component" value="Unassembled WGS sequence"/>
</dbReference>
<evidence type="ECO:0000256" key="6">
    <source>
        <dbReference type="ARBA" id="ARBA00022592"/>
    </source>
</evidence>
<dbReference type="PANTHER" id="PTHR42930">
    <property type="entry name" value="PHOSPHATE-SPECIFIC TRANSPORT SYSTEM ACCESSORY PROTEIN PHOU"/>
    <property type="match status" value="1"/>
</dbReference>
<evidence type="ECO:0000256" key="1">
    <source>
        <dbReference type="ARBA" id="ARBA00004496"/>
    </source>
</evidence>